<dbReference type="EMBL" id="MF417977">
    <property type="protein sequence ID" value="ASN72834.1"/>
    <property type="molecule type" value="Genomic_DNA"/>
</dbReference>
<dbReference type="EMBL" id="MF417922">
    <property type="protein sequence ID" value="ASN71266.1"/>
    <property type="molecule type" value="Genomic_DNA"/>
</dbReference>
<evidence type="ECO:0000313" key="3">
    <source>
        <dbReference type="EMBL" id="ASN71266.1"/>
    </source>
</evidence>
<evidence type="ECO:0000313" key="4">
    <source>
        <dbReference type="EMBL" id="ASN71323.1"/>
    </source>
</evidence>
<organism evidence="6">
    <name type="scientific">uncultured Caudovirales phage</name>
    <dbReference type="NCBI Taxonomy" id="2100421"/>
    <lineage>
        <taxon>Viruses</taxon>
        <taxon>Duplodnaviria</taxon>
        <taxon>Heunggongvirae</taxon>
        <taxon>Uroviricota</taxon>
        <taxon>Caudoviricetes</taxon>
        <taxon>Peduoviridae</taxon>
        <taxon>Maltschvirus</taxon>
        <taxon>Maltschvirus maltsch</taxon>
    </lineage>
</organism>
<dbReference type="EMBL" id="MF417923">
    <property type="protein sequence ID" value="ASN71323.1"/>
    <property type="molecule type" value="Genomic_DNA"/>
</dbReference>
<gene>
    <name evidence="9" type="ORF">3F2_5</name>
    <name evidence="2" type="ORF">3S10_10</name>
    <name evidence="3" type="ORF">7AX5_10</name>
    <name evidence="1" type="ORF">7F10_10</name>
    <name evidence="4" type="ORF">7S12_10</name>
    <name evidence="6" type="ORF">8AX6_25</name>
    <name evidence="7" type="ORF">8F1_11</name>
    <name evidence="8" type="ORF">8S5_10</name>
    <name evidence="5" type="ORF">9F3_10</name>
</gene>
<reference evidence="6" key="1">
    <citation type="submission" date="2017-06" db="EMBL/GenBank/DDBJ databases">
        <title>Novel phages from South African skin metaviromes.</title>
        <authorList>
            <person name="van Zyl L.J."/>
            <person name="Abrahams Y."/>
            <person name="Stander E.A."/>
            <person name="Kirby B.M."/>
            <person name="Clavaud C."/>
            <person name="Farcet C."/>
            <person name="Breton L."/>
            <person name="Trindade M.I."/>
        </authorList>
    </citation>
    <scope>NUCLEOTIDE SEQUENCE</scope>
</reference>
<accession>A0A2H4J9B1</accession>
<name>A0A2H4J9B1_9CAUD</name>
<dbReference type="EMBL" id="MF417935">
    <property type="protein sequence ID" value="ASN71873.1"/>
    <property type="molecule type" value="Genomic_DNA"/>
</dbReference>
<dbReference type="EMBL" id="MF417919">
    <property type="protein sequence ID" value="ASN71096.1"/>
    <property type="molecule type" value="Genomic_DNA"/>
</dbReference>
<evidence type="ECO:0000313" key="5">
    <source>
        <dbReference type="EMBL" id="ASN71370.1"/>
    </source>
</evidence>
<evidence type="ECO:0000313" key="9">
    <source>
        <dbReference type="EMBL" id="ASN72834.1"/>
    </source>
</evidence>
<protein>
    <submittedName>
        <fullName evidence="6">Uncharacterized protein</fullName>
    </submittedName>
</protein>
<dbReference type="EMBL" id="MF417917">
    <property type="protein sequence ID" value="ASN70995.1"/>
    <property type="molecule type" value="Genomic_DNA"/>
</dbReference>
<dbReference type="EMBL" id="MF417936">
    <property type="protein sequence ID" value="ASN71906.1"/>
    <property type="molecule type" value="Genomic_DNA"/>
</dbReference>
<evidence type="ECO:0000313" key="6">
    <source>
        <dbReference type="EMBL" id="ASN71852.1"/>
    </source>
</evidence>
<proteinExistence type="predicted"/>
<evidence type="ECO:0000313" key="8">
    <source>
        <dbReference type="EMBL" id="ASN71906.1"/>
    </source>
</evidence>
<evidence type="ECO:0000313" key="2">
    <source>
        <dbReference type="EMBL" id="ASN71096.1"/>
    </source>
</evidence>
<sequence>MAQAKEFPLSKQEAQVLSEAWQSRRASALLDLSGPGMNAGFQEDLVNAARRMGGYQGPPGEYGYGLNAAGMPVLRWTPEPTTEVSKAQ</sequence>
<evidence type="ECO:0000313" key="7">
    <source>
        <dbReference type="EMBL" id="ASN71873.1"/>
    </source>
</evidence>
<evidence type="ECO:0000313" key="1">
    <source>
        <dbReference type="EMBL" id="ASN70995.1"/>
    </source>
</evidence>
<dbReference type="EMBL" id="MF417924">
    <property type="protein sequence ID" value="ASN71370.1"/>
    <property type="molecule type" value="Genomic_DNA"/>
</dbReference>
<dbReference type="EMBL" id="MF417934">
    <property type="protein sequence ID" value="ASN71852.1"/>
    <property type="molecule type" value="Genomic_DNA"/>
</dbReference>